<feature type="compositionally biased region" description="Acidic residues" evidence="4">
    <location>
        <begin position="95"/>
        <end position="108"/>
    </location>
</feature>
<feature type="compositionally biased region" description="Low complexity" evidence="4">
    <location>
        <begin position="77"/>
        <end position="94"/>
    </location>
</feature>
<dbReference type="CDD" id="cd05833">
    <property type="entry name" value="Ribosomal_P2"/>
    <property type="match status" value="1"/>
</dbReference>
<dbReference type="HAMAP" id="MF_01478">
    <property type="entry name" value="Ribosomal_L12_arch"/>
    <property type="match status" value="1"/>
</dbReference>
<reference evidence="5 6" key="1">
    <citation type="journal article" date="2023" name="Nat. Commun.">
        <title>Origin of minicircular mitochondrial genomes in red algae.</title>
        <authorList>
            <person name="Lee Y."/>
            <person name="Cho C.H."/>
            <person name="Lee Y.M."/>
            <person name="Park S.I."/>
            <person name="Yang J.H."/>
            <person name="West J.A."/>
            <person name="Bhattacharya D."/>
            <person name="Yoon H.S."/>
        </authorList>
    </citation>
    <scope>NUCLEOTIDE SEQUENCE [LARGE SCALE GENOMIC DNA]</scope>
    <source>
        <strain evidence="5 6">CCMP1338</strain>
        <tissue evidence="5">Whole cell</tissue>
    </source>
</reference>
<evidence type="ECO:0008006" key="7">
    <source>
        <dbReference type="Google" id="ProtNLM"/>
    </source>
</evidence>
<dbReference type="Pfam" id="PF00428">
    <property type="entry name" value="Ribosomal_60s"/>
    <property type="match status" value="1"/>
</dbReference>
<dbReference type="PANTHER" id="PTHR21141:SF5">
    <property type="entry name" value="LARGE RIBOSOMAL SUBUNIT PROTEIN P2"/>
    <property type="match status" value="1"/>
</dbReference>
<evidence type="ECO:0000256" key="4">
    <source>
        <dbReference type="SAM" id="MobiDB-lite"/>
    </source>
</evidence>
<proteinExistence type="inferred from homology"/>
<evidence type="ECO:0000256" key="3">
    <source>
        <dbReference type="ARBA" id="ARBA00023274"/>
    </source>
</evidence>
<dbReference type="InterPro" id="IPR038716">
    <property type="entry name" value="P1/P2_N_sf"/>
</dbReference>
<dbReference type="PANTHER" id="PTHR21141">
    <property type="entry name" value="60S ACIDIC RIBOSOMAL PROTEIN FAMILY MEMBER"/>
    <property type="match status" value="1"/>
</dbReference>
<protein>
    <recommendedName>
        <fullName evidence="7">60S acidic ribosomal protein P2</fullName>
    </recommendedName>
</protein>
<comment type="caution">
    <text evidence="5">The sequence shown here is derived from an EMBL/GenBank/DDBJ whole genome shotgun (WGS) entry which is preliminary data.</text>
</comment>
<evidence type="ECO:0000256" key="2">
    <source>
        <dbReference type="ARBA" id="ARBA00022980"/>
    </source>
</evidence>
<evidence type="ECO:0000313" key="5">
    <source>
        <dbReference type="EMBL" id="KAJ8906977.1"/>
    </source>
</evidence>
<keyword evidence="2" id="KW-0689">Ribosomal protein</keyword>
<dbReference type="Proteomes" id="UP001157974">
    <property type="component" value="Unassembled WGS sequence"/>
</dbReference>
<dbReference type="EMBL" id="JAMWBK010000003">
    <property type="protein sequence ID" value="KAJ8906977.1"/>
    <property type="molecule type" value="Genomic_DNA"/>
</dbReference>
<dbReference type="InterPro" id="IPR027534">
    <property type="entry name" value="Ribosomal_P1/P2"/>
</dbReference>
<evidence type="ECO:0000256" key="1">
    <source>
        <dbReference type="ARBA" id="ARBA00005436"/>
    </source>
</evidence>
<dbReference type="FunFam" id="1.10.10.1410:FF:000002">
    <property type="entry name" value="60S acidic ribosomal protein P2"/>
    <property type="match status" value="1"/>
</dbReference>
<dbReference type="GO" id="GO:0003735">
    <property type="term" value="F:structural constituent of ribosome"/>
    <property type="evidence" value="ECO:0007669"/>
    <property type="project" value="InterPro"/>
</dbReference>
<dbReference type="InterPro" id="IPR044076">
    <property type="entry name" value="Ribosomal_P2"/>
</dbReference>
<dbReference type="GO" id="GO:0022625">
    <property type="term" value="C:cytosolic large ribosomal subunit"/>
    <property type="evidence" value="ECO:0007669"/>
    <property type="project" value="InterPro"/>
</dbReference>
<dbReference type="GO" id="GO:0002182">
    <property type="term" value="P:cytoplasmic translational elongation"/>
    <property type="evidence" value="ECO:0007669"/>
    <property type="project" value="InterPro"/>
</dbReference>
<sequence length="114" mass="11419">MKYLGAYMLATLGGNSDPSPADMEAILGSVGIEGDKDIIAKICEELKGKNVDDLIAAGKEKFAKTAAVAAVAAPAGGAAPTAAGGNAAAAPAAEAEAEKEEEEEDEDMGFSLFD</sequence>
<accession>A0AAV8V086</accession>
<keyword evidence="3" id="KW-0687">Ribonucleoprotein</keyword>
<feature type="region of interest" description="Disordered" evidence="4">
    <location>
        <begin position="77"/>
        <end position="114"/>
    </location>
</feature>
<gene>
    <name evidence="5" type="ORF">NDN08_003460</name>
</gene>
<name>A0AAV8V086_9RHOD</name>
<dbReference type="AlphaFoldDB" id="A0AAV8V086"/>
<comment type="similarity">
    <text evidence="1">Belongs to the eukaryotic ribosomal protein P1/P2 family.</text>
</comment>
<evidence type="ECO:0000313" key="6">
    <source>
        <dbReference type="Proteomes" id="UP001157974"/>
    </source>
</evidence>
<organism evidence="5 6">
    <name type="scientific">Rhodosorus marinus</name>
    <dbReference type="NCBI Taxonomy" id="101924"/>
    <lineage>
        <taxon>Eukaryota</taxon>
        <taxon>Rhodophyta</taxon>
        <taxon>Stylonematophyceae</taxon>
        <taxon>Stylonematales</taxon>
        <taxon>Stylonemataceae</taxon>
        <taxon>Rhodosorus</taxon>
    </lineage>
</organism>
<dbReference type="Gene3D" id="1.10.10.1410">
    <property type="match status" value="1"/>
</dbReference>
<keyword evidence="6" id="KW-1185">Reference proteome</keyword>